<keyword evidence="6 7" id="KW-0472">Membrane</keyword>
<feature type="transmembrane region" description="Helical" evidence="7">
    <location>
        <begin position="15"/>
        <end position="35"/>
    </location>
</feature>
<organism evidence="9 10">
    <name type="scientific">Corynebacterium mendelii</name>
    <dbReference type="NCBI Taxonomy" id="2765362"/>
    <lineage>
        <taxon>Bacteria</taxon>
        <taxon>Bacillati</taxon>
        <taxon>Actinomycetota</taxon>
        <taxon>Actinomycetes</taxon>
        <taxon>Mycobacteriales</taxon>
        <taxon>Corynebacteriaceae</taxon>
        <taxon>Corynebacterium</taxon>
    </lineage>
</organism>
<name>A0A939DYM6_9CORY</name>
<feature type="transmembrane region" description="Helical" evidence="7">
    <location>
        <begin position="301"/>
        <end position="323"/>
    </location>
</feature>
<evidence type="ECO:0000256" key="1">
    <source>
        <dbReference type="ARBA" id="ARBA00004651"/>
    </source>
</evidence>
<proteinExistence type="predicted"/>
<evidence type="ECO:0000256" key="3">
    <source>
        <dbReference type="ARBA" id="ARBA00022475"/>
    </source>
</evidence>
<gene>
    <name evidence="9" type="ORF">JZY06_01215</name>
</gene>
<dbReference type="Pfam" id="PF02687">
    <property type="entry name" value="FtsX"/>
    <property type="match status" value="1"/>
</dbReference>
<comment type="caution">
    <text evidence="9">The sequence shown here is derived from an EMBL/GenBank/DDBJ whole genome shotgun (WGS) entry which is preliminary data.</text>
</comment>
<keyword evidence="4 7" id="KW-0812">Transmembrane</keyword>
<evidence type="ECO:0000256" key="7">
    <source>
        <dbReference type="SAM" id="Phobius"/>
    </source>
</evidence>
<dbReference type="InterPro" id="IPR051125">
    <property type="entry name" value="ABC-4/HrtB_transporter"/>
</dbReference>
<keyword evidence="5 7" id="KW-1133">Transmembrane helix</keyword>
<evidence type="ECO:0000313" key="10">
    <source>
        <dbReference type="Proteomes" id="UP000664332"/>
    </source>
</evidence>
<evidence type="ECO:0000256" key="5">
    <source>
        <dbReference type="ARBA" id="ARBA00022989"/>
    </source>
</evidence>
<reference evidence="9" key="1">
    <citation type="submission" date="2021-03" db="EMBL/GenBank/DDBJ databases">
        <authorList>
            <person name="Sun Q."/>
        </authorList>
    </citation>
    <scope>NUCLEOTIDE SEQUENCE</scope>
    <source>
        <strain evidence="9">CCM 8862</strain>
    </source>
</reference>
<dbReference type="GO" id="GO:0005886">
    <property type="term" value="C:plasma membrane"/>
    <property type="evidence" value="ECO:0007669"/>
    <property type="project" value="UniProtKB-SubCell"/>
</dbReference>
<evidence type="ECO:0000259" key="8">
    <source>
        <dbReference type="Pfam" id="PF02687"/>
    </source>
</evidence>
<feature type="transmembrane region" description="Helical" evidence="7">
    <location>
        <begin position="215"/>
        <end position="239"/>
    </location>
</feature>
<keyword evidence="2" id="KW-0813">Transport</keyword>
<dbReference type="PANTHER" id="PTHR43738">
    <property type="entry name" value="ABC TRANSPORTER, MEMBRANE PROTEIN"/>
    <property type="match status" value="1"/>
</dbReference>
<feature type="transmembrane region" description="Helical" evidence="7">
    <location>
        <begin position="268"/>
        <end position="289"/>
    </location>
</feature>
<evidence type="ECO:0000256" key="6">
    <source>
        <dbReference type="ARBA" id="ARBA00023136"/>
    </source>
</evidence>
<comment type="subcellular location">
    <subcellularLocation>
        <location evidence="1">Cell membrane</location>
        <topology evidence="1">Multi-pass membrane protein</topology>
    </subcellularLocation>
</comment>
<dbReference type="AlphaFoldDB" id="A0A939DYM6"/>
<sequence length="336" mass="33475">MFLALKDIRAAKARFALITVTVAMMALLVSFLSGLTGGLTHQTISSLSALGGRAAILEGTSSPSLDRSRLSTAVTDDLIAANPQSTAVSFSRTRVGGADLAVVSVAAGHNGPADHATYMPAAGEAAVSSAAQTATGLSVGDTLTIRGQQLTVAAITGDDWFNHSPVIWTHLEPGTEAAAVITAAADPAITGDTQTVAAGELPATLAAHQAESTSLGIISAMLLMITALVTGAFFLVWTVQRTGDIATLKALGATTSSLIADSLGQATVILATGIGAGLAVTVATATAIGDSLPFVLNGSTTVLPAVTMFALGLAGAAAALLFLRTTSPLTALGGNR</sequence>
<feature type="domain" description="ABC3 transporter permease C-terminal" evidence="8">
    <location>
        <begin position="217"/>
        <end position="328"/>
    </location>
</feature>
<evidence type="ECO:0000313" key="9">
    <source>
        <dbReference type="EMBL" id="MBN9643256.1"/>
    </source>
</evidence>
<dbReference type="RefSeq" id="WP_207117730.1">
    <property type="nucleotide sequence ID" value="NZ_JAFLEQ010000003.1"/>
</dbReference>
<dbReference type="EMBL" id="JAFLEQ010000003">
    <property type="protein sequence ID" value="MBN9643256.1"/>
    <property type="molecule type" value="Genomic_DNA"/>
</dbReference>
<dbReference type="InterPro" id="IPR003838">
    <property type="entry name" value="ABC3_permease_C"/>
</dbReference>
<evidence type="ECO:0000256" key="4">
    <source>
        <dbReference type="ARBA" id="ARBA00022692"/>
    </source>
</evidence>
<protein>
    <submittedName>
        <fullName evidence="9">ABC transporter permease</fullName>
    </submittedName>
</protein>
<keyword evidence="10" id="KW-1185">Reference proteome</keyword>
<accession>A0A939DYM6</accession>
<keyword evidence="3" id="KW-1003">Cell membrane</keyword>
<dbReference type="PANTHER" id="PTHR43738:SF1">
    <property type="entry name" value="HEMIN TRANSPORT SYSTEM PERMEASE PROTEIN HRTB-RELATED"/>
    <property type="match status" value="1"/>
</dbReference>
<evidence type="ECO:0000256" key="2">
    <source>
        <dbReference type="ARBA" id="ARBA00022448"/>
    </source>
</evidence>
<dbReference type="Proteomes" id="UP000664332">
    <property type="component" value="Unassembled WGS sequence"/>
</dbReference>